<feature type="compositionally biased region" description="Gly residues" evidence="1">
    <location>
        <begin position="230"/>
        <end position="239"/>
    </location>
</feature>
<feature type="region of interest" description="Disordered" evidence="1">
    <location>
        <begin position="187"/>
        <end position="338"/>
    </location>
</feature>
<name>A0ABZ2LIS7_9BACT</name>
<feature type="compositionally biased region" description="Gly residues" evidence="1">
    <location>
        <begin position="276"/>
        <end position="290"/>
    </location>
</feature>
<feature type="compositionally biased region" description="Pro residues" evidence="1">
    <location>
        <begin position="194"/>
        <end position="206"/>
    </location>
</feature>
<feature type="compositionally biased region" description="Low complexity" evidence="1">
    <location>
        <begin position="291"/>
        <end position="300"/>
    </location>
</feature>
<proteinExistence type="predicted"/>
<reference evidence="2" key="1">
    <citation type="submission" date="2021-12" db="EMBL/GenBank/DDBJ databases">
        <title>Discovery of the Pendulisporaceae a myxobacterial family with distinct sporulation behavior and unique specialized metabolism.</title>
        <authorList>
            <person name="Garcia R."/>
            <person name="Popoff A."/>
            <person name="Bader C.D."/>
            <person name="Loehr J."/>
            <person name="Walesch S."/>
            <person name="Walt C."/>
            <person name="Boldt J."/>
            <person name="Bunk B."/>
            <person name="Haeckl F.J.F.P.J."/>
            <person name="Gunesch A.P."/>
            <person name="Birkelbach J."/>
            <person name="Nuebel U."/>
            <person name="Pietschmann T."/>
            <person name="Bach T."/>
            <person name="Mueller R."/>
        </authorList>
    </citation>
    <scope>NUCLEOTIDE SEQUENCE</scope>
    <source>
        <strain evidence="2">MSr11367</strain>
    </source>
</reference>
<feature type="compositionally biased region" description="Low complexity" evidence="1">
    <location>
        <begin position="265"/>
        <end position="275"/>
    </location>
</feature>
<feature type="compositionally biased region" description="Gly residues" evidence="1">
    <location>
        <begin position="457"/>
        <end position="472"/>
    </location>
</feature>
<keyword evidence="3" id="KW-1185">Reference proteome</keyword>
<accession>A0ABZ2LIS7</accession>
<dbReference type="EMBL" id="CP089983">
    <property type="protein sequence ID" value="WXB10848.1"/>
    <property type="molecule type" value="Genomic_DNA"/>
</dbReference>
<dbReference type="InterPro" id="IPR012334">
    <property type="entry name" value="Pectin_lyas_fold"/>
</dbReference>
<feature type="compositionally biased region" description="Gly residues" evidence="1">
    <location>
        <begin position="301"/>
        <end position="338"/>
    </location>
</feature>
<dbReference type="Gene3D" id="2.160.20.10">
    <property type="entry name" value="Single-stranded right-handed beta-helix, Pectin lyase-like"/>
    <property type="match status" value="1"/>
</dbReference>
<evidence type="ECO:0000313" key="3">
    <source>
        <dbReference type="Proteomes" id="UP001374803"/>
    </source>
</evidence>
<dbReference type="Proteomes" id="UP001374803">
    <property type="component" value="Chromosome"/>
</dbReference>
<evidence type="ECO:0000256" key="1">
    <source>
        <dbReference type="SAM" id="MobiDB-lite"/>
    </source>
</evidence>
<feature type="region of interest" description="Disordered" evidence="1">
    <location>
        <begin position="445"/>
        <end position="472"/>
    </location>
</feature>
<protein>
    <recommendedName>
        <fullName evidence="4">PE-PGRS family protein</fullName>
    </recommendedName>
</protein>
<evidence type="ECO:0008006" key="4">
    <source>
        <dbReference type="Google" id="ProtNLM"/>
    </source>
</evidence>
<organism evidence="2 3">
    <name type="scientific">Pendulispora rubella</name>
    <dbReference type="NCBI Taxonomy" id="2741070"/>
    <lineage>
        <taxon>Bacteria</taxon>
        <taxon>Pseudomonadati</taxon>
        <taxon>Myxococcota</taxon>
        <taxon>Myxococcia</taxon>
        <taxon>Myxococcales</taxon>
        <taxon>Sorangiineae</taxon>
        <taxon>Pendulisporaceae</taxon>
        <taxon>Pendulispora</taxon>
    </lineage>
</organism>
<dbReference type="RefSeq" id="WP_394840141.1">
    <property type="nucleotide sequence ID" value="NZ_CP089929.1"/>
</dbReference>
<sequence>MRNSLKLAPASILVAAMLFLDGCPPSFPDRCSGGECIGCDLSREPRDQPACVVDLVGVFVSPNGDDGAEGTKRSPVKTIGKAIEKAEGRRLRIYICEADYEEAVVLKSAISLIGGFTCNDWQPGGPAKVHPKERGPALRIEGVPSPVVLADLTFTALPAADPGESSVGGIISATSGVTLRRVTVAAGDGAPGKAPDPGPGRFPPAPSGNNADGGVPGPAIVNNCPDGTVSQGGAGGPTGERGSAGTPAIPPSPTANDDGAGGIPAAGAGCSASGTGHRGASGRGGDGGAGASTIGGATASGWGGTNGAAGGSGQTAQGGGGGGGLEGPSGGGGSGGCGGQGGAAGQCGGSSIALLALESRVTLEACVLLAGNAGNAGDGGNGQVGQTAGNTGAGQGCNGGPGGYGGHGGGGGGGAGGSSIALGYRGLIPVLDGAEVDRADARPGWSTAAAGKAGSPGQAGRGPNGEGGSGAAGTAGISGVAAAVLPVP</sequence>
<evidence type="ECO:0000313" key="2">
    <source>
        <dbReference type="EMBL" id="WXB10848.1"/>
    </source>
</evidence>
<gene>
    <name evidence="2" type="ORF">LVJ94_24970</name>
</gene>